<name>A0ABQ7TVD6_SOLTU</name>
<dbReference type="SUPFAM" id="SSF56219">
    <property type="entry name" value="DNase I-like"/>
    <property type="match status" value="1"/>
</dbReference>
<dbReference type="Gene3D" id="3.60.10.10">
    <property type="entry name" value="Endonuclease/exonuclease/phosphatase"/>
    <property type="match status" value="1"/>
</dbReference>
<dbReference type="EMBL" id="JAIVGD010000028">
    <property type="protein sequence ID" value="KAH0737390.1"/>
    <property type="molecule type" value="Genomic_DNA"/>
</dbReference>
<comment type="caution">
    <text evidence="1">The sequence shown here is derived from an EMBL/GenBank/DDBJ whole genome shotgun (WGS) entry which is preliminary data.</text>
</comment>
<dbReference type="PANTHER" id="PTHR35218">
    <property type="entry name" value="RNASE H DOMAIN-CONTAINING PROTEIN"/>
    <property type="match status" value="1"/>
</dbReference>
<sequence>MSLQGYSLIFNVLMENQVVMVVVQNPTFMDQLVSEGMIMEMVIYHSHFWMSRILHPPFNYQFPIIPFFHIPTWESPMNYQFPIMPFFYIPTWESPLNYQFPIMPFFHIPTWESPPNYQFPIMPFFHIPTWESSLPNPHQILSLMESQTFHFVFQNLQDMDPPFHHWMMQGSAQGYPFSPSITLSGSMGSTRSQVPNNIETTSQLPLPLNLVPIQSVNSNTQEIKEALALIRETGTQIGVLKEIKTMTYKEKFDKKIILICPPNLVKCSINIKTLVNPEIGNYVLVLNPTMKNNPNVESMTIRNTPMLTPPNLNRSMNFIVWNCRGGNGLDFRRNFRSLLDCHKPPIVALLETKMQNHQVLLDDFPFNKMIEVPVVGNSGGIVILWDDNLVELDEIAITEEEIHAMIKDTYSRKWLIVGDFNKLLNNADKLGGIPTIPV</sequence>
<gene>
    <name evidence="1" type="ORF">KY290_036095</name>
</gene>
<keyword evidence="2" id="KW-1185">Reference proteome</keyword>
<organism evidence="1 2">
    <name type="scientific">Solanum tuberosum</name>
    <name type="common">Potato</name>
    <dbReference type="NCBI Taxonomy" id="4113"/>
    <lineage>
        <taxon>Eukaryota</taxon>
        <taxon>Viridiplantae</taxon>
        <taxon>Streptophyta</taxon>
        <taxon>Embryophyta</taxon>
        <taxon>Tracheophyta</taxon>
        <taxon>Spermatophyta</taxon>
        <taxon>Magnoliopsida</taxon>
        <taxon>eudicotyledons</taxon>
        <taxon>Gunneridae</taxon>
        <taxon>Pentapetalae</taxon>
        <taxon>asterids</taxon>
        <taxon>lamiids</taxon>
        <taxon>Solanales</taxon>
        <taxon>Solanaceae</taxon>
        <taxon>Solanoideae</taxon>
        <taxon>Solaneae</taxon>
        <taxon>Solanum</taxon>
    </lineage>
</organism>
<reference evidence="1 2" key="1">
    <citation type="journal article" date="2021" name="bioRxiv">
        <title>Chromosome-scale and haplotype-resolved genome assembly of a tetraploid potato cultivar.</title>
        <authorList>
            <person name="Sun H."/>
            <person name="Jiao W.-B."/>
            <person name="Krause K."/>
            <person name="Campoy J.A."/>
            <person name="Goel M."/>
            <person name="Folz-Donahue K."/>
            <person name="Kukat C."/>
            <person name="Huettel B."/>
            <person name="Schneeberger K."/>
        </authorList>
    </citation>
    <scope>NUCLEOTIDE SEQUENCE [LARGE SCALE GENOMIC DNA]</scope>
    <source>
        <strain evidence="1">SolTubOtavaFocal</strain>
        <tissue evidence="1">Leaves</tissue>
    </source>
</reference>
<proteinExistence type="predicted"/>
<evidence type="ECO:0000313" key="1">
    <source>
        <dbReference type="EMBL" id="KAH0737390.1"/>
    </source>
</evidence>
<evidence type="ECO:0000313" key="2">
    <source>
        <dbReference type="Proteomes" id="UP000826656"/>
    </source>
</evidence>
<dbReference type="Proteomes" id="UP000826656">
    <property type="component" value="Unassembled WGS sequence"/>
</dbReference>
<accession>A0ABQ7TVD6</accession>
<dbReference type="PANTHER" id="PTHR35218:SF9">
    <property type="entry name" value="ENDONUCLEASE_EXONUCLEASE_PHOSPHATASE DOMAIN-CONTAINING PROTEIN"/>
    <property type="match status" value="1"/>
</dbReference>
<protein>
    <recommendedName>
        <fullName evidence="3">Endonuclease/exonuclease/phosphatase</fullName>
    </recommendedName>
</protein>
<dbReference type="InterPro" id="IPR036691">
    <property type="entry name" value="Endo/exonu/phosph_ase_sf"/>
</dbReference>
<evidence type="ECO:0008006" key="3">
    <source>
        <dbReference type="Google" id="ProtNLM"/>
    </source>
</evidence>